<evidence type="ECO:0000313" key="1">
    <source>
        <dbReference type="EMBL" id="KKR04321.1"/>
    </source>
</evidence>
<gene>
    <name evidence="1" type="ORF">UT30_C0009G0031</name>
</gene>
<dbReference type="AlphaFoldDB" id="A0A0G0MV62"/>
<reference evidence="1 2" key="1">
    <citation type="journal article" date="2015" name="Nature">
        <title>rRNA introns, odd ribosomes, and small enigmatic genomes across a large radiation of phyla.</title>
        <authorList>
            <person name="Brown C.T."/>
            <person name="Hug L.A."/>
            <person name="Thomas B.C."/>
            <person name="Sharon I."/>
            <person name="Castelle C.J."/>
            <person name="Singh A."/>
            <person name="Wilkins M.J."/>
            <person name="Williams K.H."/>
            <person name="Banfield J.F."/>
        </authorList>
    </citation>
    <scope>NUCLEOTIDE SEQUENCE [LARGE SCALE GENOMIC DNA]</scope>
</reference>
<evidence type="ECO:0000313" key="2">
    <source>
        <dbReference type="Proteomes" id="UP000033935"/>
    </source>
</evidence>
<protein>
    <submittedName>
        <fullName evidence="1">Uncharacterized protein</fullName>
    </submittedName>
</protein>
<organism evidence="1 2">
    <name type="scientific">Candidatus Uhrbacteria bacterium GW2011_GWF2_39_13</name>
    <dbReference type="NCBI Taxonomy" id="1618995"/>
    <lineage>
        <taxon>Bacteria</taxon>
        <taxon>Candidatus Uhriibacteriota</taxon>
    </lineage>
</organism>
<dbReference type="Proteomes" id="UP000033935">
    <property type="component" value="Unassembled WGS sequence"/>
</dbReference>
<proteinExistence type="predicted"/>
<dbReference type="EMBL" id="LBWG01000009">
    <property type="protein sequence ID" value="KKR04321.1"/>
    <property type="molecule type" value="Genomic_DNA"/>
</dbReference>
<comment type="caution">
    <text evidence="1">The sequence shown here is derived from an EMBL/GenBank/DDBJ whole genome shotgun (WGS) entry which is preliminary data.</text>
</comment>
<accession>A0A0G0MV62</accession>
<name>A0A0G0MV62_9BACT</name>
<sequence>MLYYCCKGKDMHKKVFTFAVVGFFVWGSFAQAQMSSTNFKIRWDSVSTGGSDTSSSASYLLRDTTEAAVAGSSTSVSYRLDQGYRSGIDEQIISFDVFVQDLSLGRSATALAGTTVSTDTTSLSINDYVGLIQDVGSGQVSMIGKIQSIGSGTVTVDAWKHGGTLAVIDGVNDFLYPLTSSAISFGQLSSSSLKTALIAFEVTSANDNGYVVQVYEDGNLRSGSNEISDVADGSVSVGSAEYGARSSDTSLSDSTFDTSDTALTSAFQTVASENTASFASRNFLTLKTAVDSIASSGSYAHTISFIASGNF</sequence>